<feature type="domain" description="THAP-type" evidence="7">
    <location>
        <begin position="1"/>
        <end position="92"/>
    </location>
</feature>
<keyword evidence="3" id="KW-0862">Zinc</keyword>
<evidence type="ECO:0000256" key="2">
    <source>
        <dbReference type="ARBA" id="ARBA00022771"/>
    </source>
</evidence>
<dbReference type="InterPro" id="IPR006612">
    <property type="entry name" value="THAP_Znf"/>
</dbReference>
<sequence length="144" mass="16503">MSMTCIVVGCGSRSERDCVCFSSVPAIRNHMFLTNLNDLSRKRRESWIAAIKREDLTEPKLKHQRVCSKHFITGKPASLEDENHPDWVPSQHMGHEAPLVKKKVGDVERHMRYKRRRESTPARVGTDHTINISSSTSRPDQPWG</sequence>
<evidence type="ECO:0000313" key="8">
    <source>
        <dbReference type="EMBL" id="VEN61179.1"/>
    </source>
</evidence>
<feature type="region of interest" description="Disordered" evidence="6">
    <location>
        <begin position="76"/>
        <end position="144"/>
    </location>
</feature>
<evidence type="ECO:0000256" key="3">
    <source>
        <dbReference type="ARBA" id="ARBA00022833"/>
    </source>
</evidence>
<reference evidence="8 9" key="1">
    <citation type="submission" date="2019-01" db="EMBL/GenBank/DDBJ databases">
        <authorList>
            <person name="Sayadi A."/>
        </authorList>
    </citation>
    <scope>NUCLEOTIDE SEQUENCE [LARGE SCALE GENOMIC DNA]</scope>
</reference>
<dbReference type="PROSITE" id="PS50950">
    <property type="entry name" value="ZF_THAP"/>
    <property type="match status" value="1"/>
</dbReference>
<keyword evidence="2 5" id="KW-0863">Zinc-finger</keyword>
<name>A0A653DMF8_CALMS</name>
<evidence type="ECO:0000256" key="1">
    <source>
        <dbReference type="ARBA" id="ARBA00022723"/>
    </source>
</evidence>
<keyword evidence="9" id="KW-1185">Reference proteome</keyword>
<proteinExistence type="predicted"/>
<dbReference type="GO" id="GO:0003677">
    <property type="term" value="F:DNA binding"/>
    <property type="evidence" value="ECO:0007669"/>
    <property type="project" value="UniProtKB-UniRule"/>
</dbReference>
<dbReference type="EMBL" id="CAACVG010013032">
    <property type="protein sequence ID" value="VEN61179.1"/>
    <property type="molecule type" value="Genomic_DNA"/>
</dbReference>
<evidence type="ECO:0000259" key="7">
    <source>
        <dbReference type="PROSITE" id="PS50950"/>
    </source>
</evidence>
<protein>
    <recommendedName>
        <fullName evidence="7">THAP-type domain-containing protein</fullName>
    </recommendedName>
</protein>
<feature type="compositionally biased region" description="Polar residues" evidence="6">
    <location>
        <begin position="128"/>
        <end position="144"/>
    </location>
</feature>
<evidence type="ECO:0000256" key="6">
    <source>
        <dbReference type="SAM" id="MobiDB-lite"/>
    </source>
</evidence>
<dbReference type="Proteomes" id="UP000410492">
    <property type="component" value="Unassembled WGS sequence"/>
</dbReference>
<keyword evidence="1" id="KW-0479">Metal-binding</keyword>
<keyword evidence="4 5" id="KW-0238">DNA-binding</keyword>
<dbReference type="OrthoDB" id="6160832at2759"/>
<gene>
    <name evidence="8" type="ORF">CALMAC_LOCUS18653</name>
</gene>
<dbReference type="SUPFAM" id="SSF57716">
    <property type="entry name" value="Glucocorticoid receptor-like (DNA-binding domain)"/>
    <property type="match status" value="1"/>
</dbReference>
<dbReference type="Pfam" id="PF05485">
    <property type="entry name" value="THAP"/>
    <property type="match status" value="1"/>
</dbReference>
<dbReference type="SMART" id="SM00980">
    <property type="entry name" value="THAP"/>
    <property type="match status" value="1"/>
</dbReference>
<dbReference type="GO" id="GO:0008270">
    <property type="term" value="F:zinc ion binding"/>
    <property type="evidence" value="ECO:0007669"/>
    <property type="project" value="UniProtKB-KW"/>
</dbReference>
<organism evidence="8 9">
    <name type="scientific">Callosobruchus maculatus</name>
    <name type="common">Southern cowpea weevil</name>
    <name type="synonym">Pulse bruchid</name>
    <dbReference type="NCBI Taxonomy" id="64391"/>
    <lineage>
        <taxon>Eukaryota</taxon>
        <taxon>Metazoa</taxon>
        <taxon>Ecdysozoa</taxon>
        <taxon>Arthropoda</taxon>
        <taxon>Hexapoda</taxon>
        <taxon>Insecta</taxon>
        <taxon>Pterygota</taxon>
        <taxon>Neoptera</taxon>
        <taxon>Endopterygota</taxon>
        <taxon>Coleoptera</taxon>
        <taxon>Polyphaga</taxon>
        <taxon>Cucujiformia</taxon>
        <taxon>Chrysomeloidea</taxon>
        <taxon>Chrysomelidae</taxon>
        <taxon>Bruchinae</taxon>
        <taxon>Bruchini</taxon>
        <taxon>Callosobruchus</taxon>
    </lineage>
</organism>
<accession>A0A653DMF8</accession>
<evidence type="ECO:0000256" key="5">
    <source>
        <dbReference type="PROSITE-ProRule" id="PRU00309"/>
    </source>
</evidence>
<evidence type="ECO:0000256" key="4">
    <source>
        <dbReference type="ARBA" id="ARBA00023125"/>
    </source>
</evidence>
<dbReference type="AlphaFoldDB" id="A0A653DMF8"/>
<evidence type="ECO:0000313" key="9">
    <source>
        <dbReference type="Proteomes" id="UP000410492"/>
    </source>
</evidence>
<feature type="compositionally biased region" description="Basic and acidic residues" evidence="6">
    <location>
        <begin position="93"/>
        <end position="110"/>
    </location>
</feature>